<evidence type="ECO:0008006" key="4">
    <source>
        <dbReference type="Google" id="ProtNLM"/>
    </source>
</evidence>
<name>A0ABQ6VRG7_9PROT</name>
<evidence type="ECO:0000313" key="2">
    <source>
        <dbReference type="EMBL" id="KAB8122446.1"/>
    </source>
</evidence>
<dbReference type="EMBL" id="QYAZ01000002">
    <property type="protein sequence ID" value="KAB8122446.1"/>
    <property type="molecule type" value="Genomic_DNA"/>
</dbReference>
<proteinExistence type="predicted"/>
<reference evidence="2 3" key="1">
    <citation type="submission" date="2018-09" db="EMBL/GenBank/DDBJ databases">
        <title>Genome sequence and characterization of the bcs clusters for the production of nanocellulose from the low pH resistant strain Komagataeibacter medellinensis ID13488.</title>
        <authorList>
            <person name="Hernandez-Arriaga A.M."/>
            <person name="Del Cerro C."/>
            <person name="Urbina L."/>
            <person name="Eceiza A."/>
            <person name="Retegi A."/>
            <person name="Prieto M.A."/>
        </authorList>
    </citation>
    <scope>NUCLEOTIDE SEQUENCE [LARGE SCALE GENOMIC DNA]</scope>
    <source>
        <strain evidence="2 3">ID13488</strain>
    </source>
</reference>
<protein>
    <recommendedName>
        <fullName evidence="4">Scaffolding protein</fullName>
    </recommendedName>
</protein>
<feature type="region of interest" description="Disordered" evidence="1">
    <location>
        <begin position="26"/>
        <end position="142"/>
    </location>
</feature>
<sequence length="293" mass="31601">MSEVAEAPAAEIQTEAPIDRFANVQFDGGDAEVQDDASASDGDGKPNEAAEQKDDAQSEGAQKDGKQPEGEPAWFRKRIDALTGKRKQAEDRAAQFEKELAEYKRALAHARGEQTDQEPTPDQIRQQERQRYEQQMRTQTDAQAFGAATTRVADSLAALHGQEAITAATTDLVTKAGLDFESPAHRQVIADISELPNSGAVYYALAQNPARAQELLDAPERRQFAILQRFADTVGKSEGNVPQAGTHPSGAPQISKAPPPVAANAGGGRPASGRSIYASDLSMDDYIRMRSKK</sequence>
<dbReference type="RefSeq" id="WP_153472395.1">
    <property type="nucleotide sequence ID" value="NZ_QYAZ01000002.1"/>
</dbReference>
<gene>
    <name evidence="2" type="ORF">D3W54_14745</name>
</gene>
<organism evidence="2 3">
    <name type="scientific">Komagataeibacter medellinensis</name>
    <dbReference type="NCBI Taxonomy" id="1177712"/>
    <lineage>
        <taxon>Bacteria</taxon>
        <taxon>Pseudomonadati</taxon>
        <taxon>Pseudomonadota</taxon>
        <taxon>Alphaproteobacteria</taxon>
        <taxon>Acetobacterales</taxon>
        <taxon>Acetobacteraceae</taxon>
        <taxon>Komagataeibacter</taxon>
    </lineage>
</organism>
<comment type="caution">
    <text evidence="2">The sequence shown here is derived from an EMBL/GenBank/DDBJ whole genome shotgun (WGS) entry which is preliminary data.</text>
</comment>
<keyword evidence="3" id="KW-1185">Reference proteome</keyword>
<evidence type="ECO:0000313" key="3">
    <source>
        <dbReference type="Proteomes" id="UP000427842"/>
    </source>
</evidence>
<dbReference type="Proteomes" id="UP000427842">
    <property type="component" value="Unassembled WGS sequence"/>
</dbReference>
<accession>A0ABQ6VRG7</accession>
<feature type="region of interest" description="Disordered" evidence="1">
    <location>
        <begin position="236"/>
        <end position="276"/>
    </location>
</feature>
<feature type="compositionally biased region" description="Basic and acidic residues" evidence="1">
    <location>
        <begin position="42"/>
        <end position="69"/>
    </location>
</feature>
<feature type="region of interest" description="Disordered" evidence="1">
    <location>
        <begin position="1"/>
        <end position="20"/>
    </location>
</feature>
<evidence type="ECO:0000256" key="1">
    <source>
        <dbReference type="SAM" id="MobiDB-lite"/>
    </source>
</evidence>
<feature type="compositionally biased region" description="Basic and acidic residues" evidence="1">
    <location>
        <begin position="87"/>
        <end position="114"/>
    </location>
</feature>
<feature type="compositionally biased region" description="Basic and acidic residues" evidence="1">
    <location>
        <begin position="125"/>
        <end position="134"/>
    </location>
</feature>